<feature type="binding site" evidence="12 15">
    <location>
        <position position="208"/>
    </location>
    <ligand>
        <name>pyruvate</name>
        <dbReference type="ChEBI" id="CHEBI:15361"/>
    </ligand>
</feature>
<comment type="subunit">
    <text evidence="12">Homotetramer; dimer of dimers.</text>
</comment>
<dbReference type="PROSITE" id="PS00666">
    <property type="entry name" value="DHDPS_2"/>
    <property type="match status" value="1"/>
</dbReference>
<name>A0A3M8HBF6_9BACI</name>
<evidence type="ECO:0000256" key="10">
    <source>
        <dbReference type="ARBA" id="ARBA00023270"/>
    </source>
</evidence>
<dbReference type="Pfam" id="PF00701">
    <property type="entry name" value="DHDPS"/>
    <property type="match status" value="1"/>
</dbReference>
<dbReference type="InterPro" id="IPR005263">
    <property type="entry name" value="DapA"/>
</dbReference>
<evidence type="ECO:0000256" key="13">
    <source>
        <dbReference type="PIRNR" id="PIRNR001365"/>
    </source>
</evidence>
<keyword evidence="9 12" id="KW-0456">Lyase</keyword>
<comment type="caution">
    <text evidence="12">Was originally thought to be a dihydrodipicolinate synthase (DHDPS), catalyzing the condensation of (S)-aspartate-beta-semialdehyde [(S)-ASA] and pyruvate to dihydrodipicolinate (DHDP). However, it was shown in E.coli that the product of the enzymatic reaction is not dihydrodipicolinate but in fact (4S)-4-hydroxy-2,3,4,5-tetrahydro-(2S)-dipicolinic acid (HTPA), and that the consecutive dehydration reaction leading to DHDP is not spontaneous but catalyzed by DapB.</text>
</comment>
<dbReference type="HAMAP" id="MF_00418">
    <property type="entry name" value="DapA"/>
    <property type="match status" value="1"/>
</dbReference>
<dbReference type="PANTHER" id="PTHR12128:SF66">
    <property type="entry name" value="4-HYDROXY-2-OXOGLUTARATE ALDOLASE, MITOCHONDRIAL"/>
    <property type="match status" value="1"/>
</dbReference>
<comment type="pathway">
    <text evidence="2 12">Amino-acid biosynthesis; L-lysine biosynthesis via DAP pathway; (S)-tetrahydrodipicolinate from L-aspartate: step 3/4.</text>
</comment>
<evidence type="ECO:0000313" key="17">
    <source>
        <dbReference type="Proteomes" id="UP000279909"/>
    </source>
</evidence>
<comment type="caution">
    <text evidence="16">The sequence shown here is derived from an EMBL/GenBank/DDBJ whole genome shotgun (WGS) entry which is preliminary data.</text>
</comment>
<dbReference type="UniPathway" id="UPA00034">
    <property type="reaction ID" value="UER00017"/>
</dbReference>
<dbReference type="NCBIfam" id="TIGR00674">
    <property type="entry name" value="dapA"/>
    <property type="match status" value="1"/>
</dbReference>
<dbReference type="SMART" id="SM01130">
    <property type="entry name" value="DHDPS"/>
    <property type="match status" value="1"/>
</dbReference>
<protein>
    <recommendedName>
        <fullName evidence="4 12">4-hydroxy-tetrahydrodipicolinate synthase</fullName>
        <shortName evidence="12">HTPA synthase</shortName>
        <ecNumber evidence="4 12">4.3.3.7</ecNumber>
    </recommendedName>
</protein>
<keyword evidence="7 12" id="KW-0220">Diaminopimelate biosynthesis</keyword>
<dbReference type="InterPro" id="IPR013785">
    <property type="entry name" value="Aldolase_TIM"/>
</dbReference>
<proteinExistence type="inferred from homology"/>
<dbReference type="PRINTS" id="PR00146">
    <property type="entry name" value="DHPICSNTHASE"/>
</dbReference>
<comment type="subcellular location">
    <subcellularLocation>
        <location evidence="12">Cytoplasm</location>
    </subcellularLocation>
</comment>
<evidence type="ECO:0000256" key="15">
    <source>
        <dbReference type="PIRSR" id="PIRSR001365-2"/>
    </source>
</evidence>
<comment type="function">
    <text evidence="1 12">Catalyzes the condensation of (S)-aspartate-beta-semialdehyde [(S)-ASA] and pyruvate to 4-hydroxy-tetrahydrodipicolinate (HTPA).</text>
</comment>
<dbReference type="EC" id="4.3.3.7" evidence="4 12"/>
<evidence type="ECO:0000256" key="12">
    <source>
        <dbReference type="HAMAP-Rule" id="MF_00418"/>
    </source>
</evidence>
<feature type="active site" description="Schiff-base intermediate with substrate" evidence="12 14">
    <location>
        <position position="166"/>
    </location>
</feature>
<sequence>MWRSMNFGKILTAMVTPFNEREEIDWVATENLINYLLANGTDALVISGTTGESPTLSEDEKVELFKFTVKVVDGRVPIIAGTGSYNTKASIELTKQAENVGVDGIMLVAPYYNKPSQEGLYRHFKAIADETSLPIILYNVPGRSIVSLSVETIVRLSAIPNIVAIKEASGNLDAMAEIIEKTPSNFSLYSGDDGLTLPVLSIGGAGVISVASHIIGQEMQAMIKKFLIGNLSEAAKDHRKLLPIMKVLFATPNPTSVKAALNLNGIPVGGVRLPMVPLNKLELDSLKEVLNTQHKVIS</sequence>
<feature type="active site" description="Proton donor/acceptor" evidence="12 14">
    <location>
        <position position="138"/>
    </location>
</feature>
<evidence type="ECO:0000256" key="2">
    <source>
        <dbReference type="ARBA" id="ARBA00005120"/>
    </source>
</evidence>
<evidence type="ECO:0000256" key="5">
    <source>
        <dbReference type="ARBA" id="ARBA00022490"/>
    </source>
</evidence>
<evidence type="ECO:0000256" key="7">
    <source>
        <dbReference type="ARBA" id="ARBA00022915"/>
    </source>
</evidence>
<evidence type="ECO:0000256" key="14">
    <source>
        <dbReference type="PIRSR" id="PIRSR001365-1"/>
    </source>
</evidence>
<dbReference type="OrthoDB" id="9782828at2"/>
<dbReference type="GO" id="GO:0019877">
    <property type="term" value="P:diaminopimelate biosynthetic process"/>
    <property type="evidence" value="ECO:0007669"/>
    <property type="project" value="UniProtKB-UniRule"/>
</dbReference>
<dbReference type="PIRSF" id="PIRSF001365">
    <property type="entry name" value="DHDPS"/>
    <property type="match status" value="1"/>
</dbReference>
<evidence type="ECO:0000256" key="6">
    <source>
        <dbReference type="ARBA" id="ARBA00022605"/>
    </source>
</evidence>
<evidence type="ECO:0000256" key="11">
    <source>
        <dbReference type="ARBA" id="ARBA00047836"/>
    </source>
</evidence>
<accession>A0A3M8HBF6</accession>
<comment type="similarity">
    <text evidence="3 12 13">Belongs to the DapA family.</text>
</comment>
<feature type="site" description="Part of a proton relay during catalysis" evidence="12">
    <location>
        <position position="112"/>
    </location>
</feature>
<dbReference type="PROSITE" id="PS00665">
    <property type="entry name" value="DHDPS_1"/>
    <property type="match status" value="1"/>
</dbReference>
<gene>
    <name evidence="12 16" type="primary">dapA</name>
    <name evidence="16" type="ORF">EC501_06550</name>
</gene>
<keyword evidence="6 12" id="KW-0028">Amino-acid biosynthesis</keyword>
<dbReference type="GO" id="GO:0009089">
    <property type="term" value="P:lysine biosynthetic process via diaminopimelate"/>
    <property type="evidence" value="ECO:0007669"/>
    <property type="project" value="UniProtKB-UniRule"/>
</dbReference>
<keyword evidence="10 12" id="KW-0704">Schiff base</keyword>
<dbReference type="PANTHER" id="PTHR12128">
    <property type="entry name" value="DIHYDRODIPICOLINATE SYNTHASE"/>
    <property type="match status" value="1"/>
</dbReference>
<organism evidence="16 17">
    <name type="scientific">Lysinibacillus halotolerans</name>
    <dbReference type="NCBI Taxonomy" id="1368476"/>
    <lineage>
        <taxon>Bacteria</taxon>
        <taxon>Bacillati</taxon>
        <taxon>Bacillota</taxon>
        <taxon>Bacilli</taxon>
        <taxon>Bacillales</taxon>
        <taxon>Bacillaceae</taxon>
        <taxon>Lysinibacillus</taxon>
    </lineage>
</organism>
<evidence type="ECO:0000256" key="9">
    <source>
        <dbReference type="ARBA" id="ARBA00023239"/>
    </source>
</evidence>
<reference evidence="16 17" key="1">
    <citation type="journal article" date="2014" name="Int. J. Syst. Evol. Microbiol.">
        <title>Lysinibacillus halotolerans sp. nov., isolated from saline-alkaline soil.</title>
        <authorList>
            <person name="Kong D."/>
            <person name="Wang Y."/>
            <person name="Zhao B."/>
            <person name="Li Y."/>
            <person name="Song J."/>
            <person name="Zhai Y."/>
            <person name="Zhang C."/>
            <person name="Wang H."/>
            <person name="Chen X."/>
            <person name="Zhao B."/>
            <person name="Ruan Z."/>
        </authorList>
    </citation>
    <scope>NUCLEOTIDE SEQUENCE [LARGE SCALE GENOMIC DNA]</scope>
    <source>
        <strain evidence="16 17">MCCC 1A12703</strain>
    </source>
</reference>
<dbReference type="InterPro" id="IPR020625">
    <property type="entry name" value="Schiff_base-form_aldolases_AS"/>
</dbReference>
<dbReference type="InterPro" id="IPR020624">
    <property type="entry name" value="Schiff_base-form_aldolases_CS"/>
</dbReference>
<keyword evidence="5 12" id="KW-0963">Cytoplasm</keyword>
<evidence type="ECO:0000256" key="3">
    <source>
        <dbReference type="ARBA" id="ARBA00007592"/>
    </source>
</evidence>
<evidence type="ECO:0000313" key="16">
    <source>
        <dbReference type="EMBL" id="RNC99767.1"/>
    </source>
</evidence>
<dbReference type="Proteomes" id="UP000279909">
    <property type="component" value="Unassembled WGS sequence"/>
</dbReference>
<dbReference type="EMBL" id="RHLQ01000012">
    <property type="protein sequence ID" value="RNC99767.1"/>
    <property type="molecule type" value="Genomic_DNA"/>
</dbReference>
<dbReference type="CDD" id="cd00950">
    <property type="entry name" value="DHDPS"/>
    <property type="match status" value="1"/>
</dbReference>
<evidence type="ECO:0000256" key="4">
    <source>
        <dbReference type="ARBA" id="ARBA00012086"/>
    </source>
</evidence>
<dbReference type="SUPFAM" id="SSF51569">
    <property type="entry name" value="Aldolase"/>
    <property type="match status" value="1"/>
</dbReference>
<keyword evidence="8 12" id="KW-0457">Lysine biosynthesis</keyword>
<dbReference type="InterPro" id="IPR002220">
    <property type="entry name" value="DapA-like"/>
</dbReference>
<evidence type="ECO:0000256" key="1">
    <source>
        <dbReference type="ARBA" id="ARBA00003294"/>
    </source>
</evidence>
<dbReference type="Gene3D" id="3.20.20.70">
    <property type="entry name" value="Aldolase class I"/>
    <property type="match status" value="1"/>
</dbReference>
<feature type="site" description="Part of a proton relay during catalysis" evidence="12">
    <location>
        <position position="49"/>
    </location>
</feature>
<feature type="binding site" evidence="12 15">
    <location>
        <position position="50"/>
    </location>
    <ligand>
        <name>pyruvate</name>
        <dbReference type="ChEBI" id="CHEBI:15361"/>
    </ligand>
</feature>
<comment type="catalytic activity">
    <reaction evidence="11 12">
        <text>L-aspartate 4-semialdehyde + pyruvate = (2S,4S)-4-hydroxy-2,3,4,5-tetrahydrodipicolinate + H2O + H(+)</text>
        <dbReference type="Rhea" id="RHEA:34171"/>
        <dbReference type="ChEBI" id="CHEBI:15361"/>
        <dbReference type="ChEBI" id="CHEBI:15377"/>
        <dbReference type="ChEBI" id="CHEBI:15378"/>
        <dbReference type="ChEBI" id="CHEBI:67139"/>
        <dbReference type="ChEBI" id="CHEBI:537519"/>
        <dbReference type="EC" id="4.3.3.7"/>
    </reaction>
</comment>
<dbReference type="GO" id="GO:0008840">
    <property type="term" value="F:4-hydroxy-tetrahydrodipicolinate synthase activity"/>
    <property type="evidence" value="ECO:0007669"/>
    <property type="project" value="UniProtKB-UniRule"/>
</dbReference>
<keyword evidence="17" id="KW-1185">Reference proteome</keyword>
<dbReference type="AlphaFoldDB" id="A0A3M8HBF6"/>
<dbReference type="GO" id="GO:0005829">
    <property type="term" value="C:cytosol"/>
    <property type="evidence" value="ECO:0007669"/>
    <property type="project" value="TreeGrafter"/>
</dbReference>
<evidence type="ECO:0000256" key="8">
    <source>
        <dbReference type="ARBA" id="ARBA00023154"/>
    </source>
</evidence>